<evidence type="ECO:0000313" key="2">
    <source>
        <dbReference type="EMBL" id="EFL46224.1"/>
    </source>
</evidence>
<dbReference type="EMBL" id="AEDO01000034">
    <property type="protein sequence ID" value="EFL46224.1"/>
    <property type="molecule type" value="Genomic_DNA"/>
</dbReference>
<gene>
    <name evidence="2" type="ORF">HMPREF9296_0988</name>
</gene>
<sequence>MPTKTIKPVLISKQAILKHKIGTFAFQNRLFCFFTIILSGDFIKTYK</sequence>
<organism evidence="2 3">
    <name type="scientific">Prevotella disiens FB035-09AN</name>
    <dbReference type="NCBI Taxonomy" id="866771"/>
    <lineage>
        <taxon>Bacteria</taxon>
        <taxon>Pseudomonadati</taxon>
        <taxon>Bacteroidota</taxon>
        <taxon>Bacteroidia</taxon>
        <taxon>Bacteroidales</taxon>
        <taxon>Prevotellaceae</taxon>
        <taxon>Prevotella</taxon>
    </lineage>
</organism>
<evidence type="ECO:0000256" key="1">
    <source>
        <dbReference type="SAM" id="Phobius"/>
    </source>
</evidence>
<reference evidence="2 3" key="1">
    <citation type="submission" date="2010-08" db="EMBL/GenBank/DDBJ databases">
        <authorList>
            <person name="Durkin A.S."/>
            <person name="Madupu R."/>
            <person name="Torralba M."/>
            <person name="Gillis M."/>
            <person name="Methe B."/>
            <person name="Sutton G."/>
            <person name="Nelson K.E."/>
        </authorList>
    </citation>
    <scope>NUCLEOTIDE SEQUENCE [LARGE SCALE GENOMIC DNA]</scope>
    <source>
        <strain evidence="2 3">FB035-09AN</strain>
    </source>
</reference>
<dbReference type="AlphaFoldDB" id="E1KQM0"/>
<dbReference type="Proteomes" id="UP000003610">
    <property type="component" value="Unassembled WGS sequence"/>
</dbReference>
<evidence type="ECO:0000313" key="3">
    <source>
        <dbReference type="Proteomes" id="UP000003610"/>
    </source>
</evidence>
<accession>E1KQM0</accession>
<proteinExistence type="predicted"/>
<keyword evidence="1" id="KW-0472">Membrane</keyword>
<name>E1KQM0_9BACT</name>
<dbReference type="STRING" id="866771.HMPREF9296_0988"/>
<keyword evidence="1" id="KW-0812">Transmembrane</keyword>
<protein>
    <submittedName>
        <fullName evidence="2">Uncharacterized protein</fullName>
    </submittedName>
</protein>
<comment type="caution">
    <text evidence="2">The sequence shown here is derived from an EMBL/GenBank/DDBJ whole genome shotgun (WGS) entry which is preliminary data.</text>
</comment>
<feature type="transmembrane region" description="Helical" evidence="1">
    <location>
        <begin position="21"/>
        <end position="43"/>
    </location>
</feature>
<keyword evidence="1" id="KW-1133">Transmembrane helix</keyword>